<sequence length="68" mass="7419">MAANKEHFAFGISPITSAHINMHGSHHLDLQAPKSGTDNCAPYGQRPSCSKEATETLSIVDISHFWAR</sequence>
<comment type="caution">
    <text evidence="1">The sequence shown here is derived from an EMBL/GenBank/DDBJ whole genome shotgun (WGS) entry which is preliminary data.</text>
</comment>
<protein>
    <submittedName>
        <fullName evidence="1">Uncharacterized protein</fullName>
    </submittedName>
</protein>
<proteinExistence type="predicted"/>
<reference evidence="1 2" key="1">
    <citation type="journal article" date="2021" name="Int. J. Syst. Evol. Microbiol.">
        <title>Reticulibacter mediterranei gen. nov., sp. nov., within the new family Reticulibacteraceae fam. nov., and Ktedonospora formicarum gen. nov., sp. nov., Ktedonobacter robiniae sp. nov., Dictyobacter formicarum sp. nov. and Dictyobacter arantiisoli sp. nov., belonging to the class Ktedonobacteria.</title>
        <authorList>
            <person name="Yabe S."/>
            <person name="Zheng Y."/>
            <person name="Wang C.M."/>
            <person name="Sakai Y."/>
            <person name="Abe K."/>
            <person name="Yokota A."/>
            <person name="Donadio S."/>
            <person name="Cavaletti L."/>
            <person name="Monciardini P."/>
        </authorList>
    </citation>
    <scope>NUCLEOTIDE SEQUENCE [LARGE SCALE GENOMIC DNA]</scope>
    <source>
        <strain evidence="1 2">SOSP1-30</strain>
    </source>
</reference>
<accession>A0ABQ3V4B3</accession>
<organism evidence="1 2">
    <name type="scientific">Ktedonobacter robiniae</name>
    <dbReference type="NCBI Taxonomy" id="2778365"/>
    <lineage>
        <taxon>Bacteria</taxon>
        <taxon>Bacillati</taxon>
        <taxon>Chloroflexota</taxon>
        <taxon>Ktedonobacteria</taxon>
        <taxon>Ktedonobacterales</taxon>
        <taxon>Ktedonobacteraceae</taxon>
        <taxon>Ktedonobacter</taxon>
    </lineage>
</organism>
<evidence type="ECO:0000313" key="1">
    <source>
        <dbReference type="EMBL" id="GHO59730.1"/>
    </source>
</evidence>
<gene>
    <name evidence="1" type="ORF">KSB_82050</name>
</gene>
<evidence type="ECO:0000313" key="2">
    <source>
        <dbReference type="Proteomes" id="UP000654345"/>
    </source>
</evidence>
<name>A0ABQ3V4B3_9CHLR</name>
<dbReference type="Proteomes" id="UP000654345">
    <property type="component" value="Unassembled WGS sequence"/>
</dbReference>
<keyword evidence="2" id="KW-1185">Reference proteome</keyword>
<dbReference type="EMBL" id="BNJG01000003">
    <property type="protein sequence ID" value="GHO59730.1"/>
    <property type="molecule type" value="Genomic_DNA"/>
</dbReference>